<evidence type="ECO:0000313" key="2">
    <source>
        <dbReference type="EMBL" id="CAK0907448.1"/>
    </source>
</evidence>
<accession>A0ABN9Y4I5</accession>
<proteinExistence type="predicted"/>
<evidence type="ECO:0000313" key="3">
    <source>
        <dbReference type="Proteomes" id="UP001189429"/>
    </source>
</evidence>
<feature type="compositionally biased region" description="Polar residues" evidence="1">
    <location>
        <begin position="54"/>
        <end position="65"/>
    </location>
</feature>
<feature type="compositionally biased region" description="Basic and acidic residues" evidence="1">
    <location>
        <begin position="23"/>
        <end position="36"/>
    </location>
</feature>
<protein>
    <submittedName>
        <fullName evidence="2">Uncharacterized protein</fullName>
    </submittedName>
</protein>
<reference evidence="2" key="1">
    <citation type="submission" date="2023-10" db="EMBL/GenBank/DDBJ databases">
        <authorList>
            <person name="Chen Y."/>
            <person name="Shah S."/>
            <person name="Dougan E. K."/>
            <person name="Thang M."/>
            <person name="Chan C."/>
        </authorList>
    </citation>
    <scope>NUCLEOTIDE SEQUENCE [LARGE SCALE GENOMIC DNA]</scope>
</reference>
<sequence length="124" mass="14330">MELKEEDEKKKKKKRRRRGGMINKRERERERGEREQSGNAACRADPPEHDGREQQLQLLPHTPTTVAARPEGHKRPHDPTCTPPRPERAEWGAFVAGRCGLSHAERDARLRTLARRRPQAFGRA</sequence>
<name>A0ABN9Y4I5_9DINO</name>
<feature type="compositionally biased region" description="Basic residues" evidence="1">
    <location>
        <begin position="10"/>
        <end position="19"/>
    </location>
</feature>
<dbReference type="EMBL" id="CAUYUJ010021857">
    <property type="protein sequence ID" value="CAK0907448.1"/>
    <property type="molecule type" value="Genomic_DNA"/>
</dbReference>
<keyword evidence="3" id="KW-1185">Reference proteome</keyword>
<feature type="region of interest" description="Disordered" evidence="1">
    <location>
        <begin position="1"/>
        <end position="88"/>
    </location>
</feature>
<comment type="caution">
    <text evidence="2">The sequence shown here is derived from an EMBL/GenBank/DDBJ whole genome shotgun (WGS) entry which is preliminary data.</text>
</comment>
<evidence type="ECO:0000256" key="1">
    <source>
        <dbReference type="SAM" id="MobiDB-lite"/>
    </source>
</evidence>
<gene>
    <name evidence="2" type="ORF">PCOR1329_LOCUS82454</name>
</gene>
<dbReference type="Proteomes" id="UP001189429">
    <property type="component" value="Unassembled WGS sequence"/>
</dbReference>
<organism evidence="2 3">
    <name type="scientific">Prorocentrum cordatum</name>
    <dbReference type="NCBI Taxonomy" id="2364126"/>
    <lineage>
        <taxon>Eukaryota</taxon>
        <taxon>Sar</taxon>
        <taxon>Alveolata</taxon>
        <taxon>Dinophyceae</taxon>
        <taxon>Prorocentrales</taxon>
        <taxon>Prorocentraceae</taxon>
        <taxon>Prorocentrum</taxon>
    </lineage>
</organism>